<evidence type="ECO:0000313" key="3">
    <source>
        <dbReference type="Proteomes" id="UP001230005"/>
    </source>
</evidence>
<feature type="compositionally biased region" description="Basic and acidic residues" evidence="1">
    <location>
        <begin position="32"/>
        <end position="70"/>
    </location>
</feature>
<protein>
    <submittedName>
        <fullName evidence="2">Alpha-galactosidase/6-phospho-beta-glucosidase family protein</fullName>
    </submittedName>
</protein>
<feature type="region of interest" description="Disordered" evidence="1">
    <location>
        <begin position="188"/>
        <end position="219"/>
    </location>
</feature>
<accession>A0ABT9ZW04</accession>
<reference evidence="2 3" key="1">
    <citation type="submission" date="2023-07" db="EMBL/GenBank/DDBJ databases">
        <title>Genomic Encyclopedia of Type Strains, Phase IV (KMG-IV): sequencing the most valuable type-strain genomes for metagenomic binning, comparative biology and taxonomic classification.</title>
        <authorList>
            <person name="Goeker M."/>
        </authorList>
    </citation>
    <scope>NUCLEOTIDE SEQUENCE [LARGE SCALE GENOMIC DNA]</scope>
    <source>
        <strain evidence="2 3">DSM 9768</strain>
    </source>
</reference>
<dbReference type="Proteomes" id="UP001230005">
    <property type="component" value="Unassembled WGS sequence"/>
</dbReference>
<organism evidence="2 3">
    <name type="scientific">Evansella vedderi</name>
    <dbReference type="NCBI Taxonomy" id="38282"/>
    <lineage>
        <taxon>Bacteria</taxon>
        <taxon>Bacillati</taxon>
        <taxon>Bacillota</taxon>
        <taxon>Bacilli</taxon>
        <taxon>Bacillales</taxon>
        <taxon>Bacillaceae</taxon>
        <taxon>Evansella</taxon>
    </lineage>
</organism>
<sequence>MTIIQKELEVKRAVEQTKAWKPFIRLNIQHFADGDKDDDKGDKGDKGDGEKGGDKGDGDKTPQFSKEQEDYLQKMIQSATDKVRTTYSKENKELKDKIDAYEKEKMTDEERKEHEKQQYEKSLKDKEVALNEKEQLMLTSDLLDEKKLPQKFKNILAGGDEKQTKENVETFAKLWQEEVERVVNERFKKGGMDDPASGGGPSKTPKTLSGAIGDFYKKK</sequence>
<evidence type="ECO:0000256" key="1">
    <source>
        <dbReference type="SAM" id="MobiDB-lite"/>
    </source>
</evidence>
<comment type="caution">
    <text evidence="2">The sequence shown here is derived from an EMBL/GenBank/DDBJ whole genome shotgun (WGS) entry which is preliminary data.</text>
</comment>
<keyword evidence="3" id="KW-1185">Reference proteome</keyword>
<proteinExistence type="predicted"/>
<dbReference type="EMBL" id="JAUSUG010000008">
    <property type="protein sequence ID" value="MDQ0254921.1"/>
    <property type="molecule type" value="Genomic_DNA"/>
</dbReference>
<dbReference type="RefSeq" id="WP_307325558.1">
    <property type="nucleotide sequence ID" value="NZ_JAUSUG010000008.1"/>
</dbReference>
<gene>
    <name evidence="2" type="ORF">J2S74_002303</name>
</gene>
<evidence type="ECO:0000313" key="2">
    <source>
        <dbReference type="EMBL" id="MDQ0254921.1"/>
    </source>
</evidence>
<name>A0ABT9ZW04_9BACI</name>
<dbReference type="Pfam" id="PF14265">
    <property type="entry name" value="DUF4355"/>
    <property type="match status" value="1"/>
</dbReference>
<dbReference type="InterPro" id="IPR025580">
    <property type="entry name" value="Gp46"/>
</dbReference>
<feature type="region of interest" description="Disordered" evidence="1">
    <location>
        <begin position="94"/>
        <end position="120"/>
    </location>
</feature>
<feature type="region of interest" description="Disordered" evidence="1">
    <location>
        <begin position="29"/>
        <end position="70"/>
    </location>
</feature>